<comment type="caution">
    <text evidence="2">The sequence shown here is derived from an EMBL/GenBank/DDBJ whole genome shotgun (WGS) entry which is preliminary data.</text>
</comment>
<feature type="region of interest" description="Disordered" evidence="1">
    <location>
        <begin position="1"/>
        <end position="31"/>
    </location>
</feature>
<evidence type="ECO:0000256" key="1">
    <source>
        <dbReference type="SAM" id="MobiDB-lite"/>
    </source>
</evidence>
<evidence type="ECO:0000313" key="2">
    <source>
        <dbReference type="EMBL" id="KAK4754641.1"/>
    </source>
</evidence>
<dbReference type="AlphaFoldDB" id="A0AAN7JUW8"/>
<accession>A0AAN7JUW8</accession>
<keyword evidence="3" id="KW-1185">Reference proteome</keyword>
<organism evidence="2 3">
    <name type="scientific">Trapa incisa</name>
    <dbReference type="NCBI Taxonomy" id="236973"/>
    <lineage>
        <taxon>Eukaryota</taxon>
        <taxon>Viridiplantae</taxon>
        <taxon>Streptophyta</taxon>
        <taxon>Embryophyta</taxon>
        <taxon>Tracheophyta</taxon>
        <taxon>Spermatophyta</taxon>
        <taxon>Magnoliopsida</taxon>
        <taxon>eudicotyledons</taxon>
        <taxon>Gunneridae</taxon>
        <taxon>Pentapetalae</taxon>
        <taxon>rosids</taxon>
        <taxon>malvids</taxon>
        <taxon>Myrtales</taxon>
        <taxon>Lythraceae</taxon>
        <taxon>Trapa</taxon>
    </lineage>
</organism>
<evidence type="ECO:0000313" key="3">
    <source>
        <dbReference type="Proteomes" id="UP001345219"/>
    </source>
</evidence>
<reference evidence="2 3" key="1">
    <citation type="journal article" date="2023" name="Hortic Res">
        <title>Pangenome of water caltrop reveals structural variations and asymmetric subgenome divergence after allopolyploidization.</title>
        <authorList>
            <person name="Zhang X."/>
            <person name="Chen Y."/>
            <person name="Wang L."/>
            <person name="Yuan Y."/>
            <person name="Fang M."/>
            <person name="Shi L."/>
            <person name="Lu R."/>
            <person name="Comes H.P."/>
            <person name="Ma Y."/>
            <person name="Chen Y."/>
            <person name="Huang G."/>
            <person name="Zhou Y."/>
            <person name="Zheng Z."/>
            <person name="Qiu Y."/>
        </authorList>
    </citation>
    <scope>NUCLEOTIDE SEQUENCE [LARGE SCALE GENOMIC DNA]</scope>
    <source>
        <tissue evidence="2">Roots</tissue>
    </source>
</reference>
<gene>
    <name evidence="2" type="ORF">SAY87_002745</name>
</gene>
<name>A0AAN7JUW8_9MYRT</name>
<dbReference type="EMBL" id="JAXIOK010000015">
    <property type="protein sequence ID" value="KAK4754641.1"/>
    <property type="molecule type" value="Genomic_DNA"/>
</dbReference>
<protein>
    <submittedName>
        <fullName evidence="2">Uncharacterized protein</fullName>
    </submittedName>
</protein>
<sequence>MNGLGPSLSWETTSEICNDSEAEGPWQMPSDQACDPLVLPTKGFSVAAATAAVAPPWLLSSLEGNTSLPVPFFFASPDS</sequence>
<dbReference type="Proteomes" id="UP001345219">
    <property type="component" value="Chromosome 2"/>
</dbReference>
<proteinExistence type="predicted"/>